<protein>
    <submittedName>
        <fullName evidence="1">Uncharacterized protein</fullName>
    </submittedName>
</protein>
<accession>A0A8S5NPX6</accession>
<organism evidence="1">
    <name type="scientific">Myoviridae sp. ctj3P51</name>
    <dbReference type="NCBI Taxonomy" id="2826687"/>
    <lineage>
        <taxon>Viruses</taxon>
        <taxon>Duplodnaviria</taxon>
        <taxon>Heunggongvirae</taxon>
        <taxon>Uroviricota</taxon>
        <taxon>Caudoviricetes</taxon>
    </lineage>
</organism>
<evidence type="ECO:0000313" key="1">
    <source>
        <dbReference type="EMBL" id="DAD96436.1"/>
    </source>
</evidence>
<reference evidence="1" key="1">
    <citation type="journal article" date="2021" name="Proc. Natl. Acad. Sci. U.S.A.">
        <title>A Catalog of Tens of Thousands of Viruses from Human Metagenomes Reveals Hidden Associations with Chronic Diseases.</title>
        <authorList>
            <person name="Tisza M.J."/>
            <person name="Buck C.B."/>
        </authorList>
    </citation>
    <scope>NUCLEOTIDE SEQUENCE</scope>
    <source>
        <strain evidence="1">Ctj3P51</strain>
    </source>
</reference>
<dbReference type="EMBL" id="BK015217">
    <property type="protein sequence ID" value="DAD96436.1"/>
    <property type="molecule type" value="Genomic_DNA"/>
</dbReference>
<sequence>MNESELKDAIKSAIRESRNLSGKLPERAIHIPNYHSLWDPDSKPYSYTVRLDQDDNVTSIKPNW</sequence>
<proteinExistence type="predicted"/>
<name>A0A8S5NPX6_9CAUD</name>